<sequence>MEAQPLVGTAASRVAKTVAPILLVALCGACTASIPPLQTSDDLIGEWTAPKNEHSAVLRFDEDGAVRLERVPRAAVTSDPGQPEPVELDRNDTVDLDGEWLFFDPAGTRDSGSVSVILHVDDPRDDFSVNLRASGPGLCLEYGNVEDGQCLPFVRASDADVSAP</sequence>
<name>A0A147F7J7_MICTE</name>
<protein>
    <submittedName>
        <fullName evidence="1">Uncharacterized protein</fullName>
    </submittedName>
</protein>
<dbReference type="Proteomes" id="UP000072189">
    <property type="component" value="Unassembled WGS sequence"/>
</dbReference>
<evidence type="ECO:0000313" key="1">
    <source>
        <dbReference type="EMBL" id="KTS11909.1"/>
    </source>
</evidence>
<dbReference type="EMBL" id="LDRV01000057">
    <property type="protein sequence ID" value="KTS11909.1"/>
    <property type="molecule type" value="Genomic_DNA"/>
</dbReference>
<dbReference type="PATRIC" id="fig|2033.7.peg.2590"/>
<proteinExistence type="predicted"/>
<dbReference type="AlphaFoldDB" id="A0A147F7J7"/>
<reference evidence="1 2" key="1">
    <citation type="journal article" date="2016" name="Front. Microbiol.">
        <title>Genomic Resource of Rice Seed Associated Bacteria.</title>
        <authorList>
            <person name="Midha S."/>
            <person name="Bansal K."/>
            <person name="Sharma S."/>
            <person name="Kumar N."/>
            <person name="Patil P.P."/>
            <person name="Chaudhry V."/>
            <person name="Patil P.B."/>
        </authorList>
    </citation>
    <scope>NUCLEOTIDE SEQUENCE [LARGE SCALE GENOMIC DNA]</scope>
    <source>
        <strain evidence="1 2">RSA3</strain>
    </source>
</reference>
<dbReference type="RefSeq" id="WP_058614129.1">
    <property type="nucleotide sequence ID" value="NZ_LDRV01000057.1"/>
</dbReference>
<evidence type="ECO:0000313" key="2">
    <source>
        <dbReference type="Proteomes" id="UP000072189"/>
    </source>
</evidence>
<comment type="caution">
    <text evidence="1">The sequence shown here is derived from an EMBL/GenBank/DDBJ whole genome shotgun (WGS) entry which is preliminary data.</text>
</comment>
<gene>
    <name evidence="1" type="ORF">RSA3_09215</name>
</gene>
<organism evidence="1 2">
    <name type="scientific">Microbacterium testaceum</name>
    <name type="common">Aureobacterium testaceum</name>
    <name type="synonym">Brevibacterium testaceum</name>
    <dbReference type="NCBI Taxonomy" id="2033"/>
    <lineage>
        <taxon>Bacteria</taxon>
        <taxon>Bacillati</taxon>
        <taxon>Actinomycetota</taxon>
        <taxon>Actinomycetes</taxon>
        <taxon>Micrococcales</taxon>
        <taxon>Microbacteriaceae</taxon>
        <taxon>Microbacterium</taxon>
    </lineage>
</organism>
<accession>A0A147F7J7</accession>